<keyword evidence="3" id="KW-1185">Reference proteome</keyword>
<dbReference type="EMBL" id="AP024718">
    <property type="protein sequence ID" value="BCX89942.1"/>
    <property type="molecule type" value="Genomic_DNA"/>
</dbReference>
<dbReference type="SUPFAM" id="SSF103025">
    <property type="entry name" value="Folate-binding domain"/>
    <property type="match status" value="1"/>
</dbReference>
<gene>
    <name evidence="2" type="ORF">MIN45_P2316</name>
</gene>
<proteinExistence type="predicted"/>
<evidence type="ECO:0000313" key="3">
    <source>
        <dbReference type="Proteomes" id="UP001321450"/>
    </source>
</evidence>
<evidence type="ECO:0000313" key="2">
    <source>
        <dbReference type="EMBL" id="BCX89942.1"/>
    </source>
</evidence>
<dbReference type="Gene3D" id="3.30.70.1400">
    <property type="entry name" value="Aminomethyltransferase beta-barrel domains"/>
    <property type="match status" value="1"/>
</dbReference>
<dbReference type="InterPro" id="IPR017703">
    <property type="entry name" value="YgfZ/GCV_T_CS"/>
</dbReference>
<dbReference type="Pfam" id="PF01571">
    <property type="entry name" value="GCV_T"/>
    <property type="match status" value="1"/>
</dbReference>
<dbReference type="Gene3D" id="2.40.30.160">
    <property type="match status" value="1"/>
</dbReference>
<dbReference type="InterPro" id="IPR006222">
    <property type="entry name" value="GCVT_N"/>
</dbReference>
<organism evidence="2 3">
    <name type="scientific">Methylomarinovum tepidoasis</name>
    <dbReference type="NCBI Taxonomy" id="2840183"/>
    <lineage>
        <taxon>Bacteria</taxon>
        <taxon>Pseudomonadati</taxon>
        <taxon>Pseudomonadota</taxon>
        <taxon>Gammaproteobacteria</taxon>
        <taxon>Methylococcales</taxon>
        <taxon>Methylothermaceae</taxon>
        <taxon>Methylomarinovum</taxon>
    </lineage>
</organism>
<dbReference type="SUPFAM" id="SSF101790">
    <property type="entry name" value="Aminomethyltransferase beta-barrel domain"/>
    <property type="match status" value="1"/>
</dbReference>
<dbReference type="PANTHER" id="PTHR22602">
    <property type="entry name" value="TRANSFERASE CAF17, MITOCHONDRIAL-RELATED"/>
    <property type="match status" value="1"/>
</dbReference>
<dbReference type="InterPro" id="IPR029043">
    <property type="entry name" value="GcvT/YgfZ_C"/>
</dbReference>
<protein>
    <submittedName>
        <fullName evidence="2">tRNA-modifying protein YgfZ</fullName>
    </submittedName>
</protein>
<dbReference type="NCBIfam" id="TIGR03317">
    <property type="entry name" value="ygfZ_signature"/>
    <property type="match status" value="1"/>
</dbReference>
<name>A0AAU9CD53_9GAMM</name>
<dbReference type="GO" id="GO:0016226">
    <property type="term" value="P:iron-sulfur cluster assembly"/>
    <property type="evidence" value="ECO:0007669"/>
    <property type="project" value="TreeGrafter"/>
</dbReference>
<dbReference type="KEGG" id="meiy:MIN45_P2316"/>
<evidence type="ECO:0000259" key="1">
    <source>
        <dbReference type="Pfam" id="PF01571"/>
    </source>
</evidence>
<reference evidence="3" key="1">
    <citation type="journal article" date="2024" name="Int. J. Syst. Evol. Microbiol.">
        <title>Methylomarinovum tepidoasis sp. nov., a moderately thermophilic methanotroph of the family Methylothermaceae isolated from a deep-sea hydrothermal field.</title>
        <authorList>
            <person name="Hirayama H."/>
            <person name="Takaki Y."/>
            <person name="Abe M."/>
            <person name="Miyazaki M."/>
            <person name="Uematsu K."/>
            <person name="Matsui Y."/>
            <person name="Takai K."/>
        </authorList>
    </citation>
    <scope>NUCLEOTIDE SEQUENCE [LARGE SCALE GENOMIC DNA]</scope>
    <source>
        <strain evidence="3">IN45</strain>
    </source>
</reference>
<dbReference type="AlphaFoldDB" id="A0AAU9CD53"/>
<dbReference type="PANTHER" id="PTHR22602:SF0">
    <property type="entry name" value="TRANSFERASE CAF17, MITOCHONDRIAL-RELATED"/>
    <property type="match status" value="1"/>
</dbReference>
<dbReference type="Gene3D" id="3.30.70.1630">
    <property type="match status" value="1"/>
</dbReference>
<dbReference type="InterPro" id="IPR045179">
    <property type="entry name" value="YgfZ/GcvT"/>
</dbReference>
<feature type="domain" description="GCVT N-terminal" evidence="1">
    <location>
        <begin position="16"/>
        <end position="113"/>
    </location>
</feature>
<accession>A0AAU9CD53</accession>
<dbReference type="Proteomes" id="UP001321450">
    <property type="component" value="Chromosome"/>
</dbReference>
<sequence>MTTASNLLEITEITPVTDLAVAKVGGRDAAAFLQGQITCDVHRINEGQSGLGAVCNPQGRVLANFRILKHDAAFLLVLAADLAEDIAQHLRRYVLRADVTLAVTEWACLGIRGELLRLPQTPPRVGDEIIWIGRIAWIRVPDTLPRWLLLGQRADLEAGLRPSEAREAPPACWRLHDIRSGLPWVTAATSGRFLPQMLNLDLLGGISFDKGCYTGQEIIARTHYRGQVKRRLYRFFAAGAEPPPPGTALVAGEEGVGQVINSAPAAKGTELLAVVRCDAVHGSALRLTSAPQHPLQRRDLAYTVP</sequence>